<dbReference type="OMA" id="VMVERMI"/>
<dbReference type="Proteomes" id="UP000007875">
    <property type="component" value="Unassembled WGS sequence"/>
</dbReference>
<dbReference type="HOGENOM" id="CLU_045599_1_1_1"/>
<dbReference type="GO" id="GO:0020037">
    <property type="term" value="F:heme binding"/>
    <property type="evidence" value="ECO:0007669"/>
    <property type="project" value="InterPro"/>
</dbReference>
<dbReference type="GO" id="GO:0004833">
    <property type="term" value="F:L-tryptophan 2,3-dioxygenase activity"/>
    <property type="evidence" value="ECO:0007669"/>
    <property type="project" value="InterPro"/>
</dbReference>
<dbReference type="Ensembl" id="ENSCSAVT00000019276.1">
    <property type="protein sequence ID" value="ENSCSAVP00000019069.1"/>
    <property type="gene ID" value="ENSCSAVG00000011189.1"/>
</dbReference>
<evidence type="ECO:0000313" key="1">
    <source>
        <dbReference type="Ensembl" id="ENSCSAVP00000019069.1"/>
    </source>
</evidence>
<dbReference type="Gene3D" id="1.10.287.3810">
    <property type="match status" value="1"/>
</dbReference>
<dbReference type="GO" id="GO:0019441">
    <property type="term" value="P:L-tryptophan catabolic process to kynurenine"/>
    <property type="evidence" value="ECO:0007669"/>
    <property type="project" value="InterPro"/>
</dbReference>
<dbReference type="InterPro" id="IPR004981">
    <property type="entry name" value="Trp_2_3_dOase"/>
</dbReference>
<dbReference type="GO" id="GO:0046872">
    <property type="term" value="F:metal ion binding"/>
    <property type="evidence" value="ECO:0007669"/>
    <property type="project" value="InterPro"/>
</dbReference>
<accession>H2ZNA3</accession>
<protein>
    <submittedName>
        <fullName evidence="1">Uncharacterized protein</fullName>
    </submittedName>
</protein>
<dbReference type="Gene3D" id="1.20.58.480">
    <property type="match status" value="1"/>
</dbReference>
<dbReference type="SUPFAM" id="SSF140959">
    <property type="entry name" value="Indolic compounds 2,3-dioxygenase-like"/>
    <property type="match status" value="1"/>
</dbReference>
<dbReference type="InterPro" id="IPR037217">
    <property type="entry name" value="Trp/Indoleamine_2_3_dOase-like"/>
</dbReference>
<reference evidence="2" key="1">
    <citation type="submission" date="2003-08" db="EMBL/GenBank/DDBJ databases">
        <authorList>
            <person name="Birren B."/>
            <person name="Nusbaum C."/>
            <person name="Abebe A."/>
            <person name="Abouelleil A."/>
            <person name="Adekoya E."/>
            <person name="Ait-zahra M."/>
            <person name="Allen N."/>
            <person name="Allen T."/>
            <person name="An P."/>
            <person name="Anderson M."/>
            <person name="Anderson S."/>
            <person name="Arachchi H."/>
            <person name="Armbruster J."/>
            <person name="Bachantsang P."/>
            <person name="Baldwin J."/>
            <person name="Barry A."/>
            <person name="Bayul T."/>
            <person name="Blitshsteyn B."/>
            <person name="Bloom T."/>
            <person name="Blye J."/>
            <person name="Boguslavskiy L."/>
            <person name="Borowsky M."/>
            <person name="Boukhgalter B."/>
            <person name="Brunache A."/>
            <person name="Butler J."/>
            <person name="Calixte N."/>
            <person name="Calvo S."/>
            <person name="Camarata J."/>
            <person name="Campo K."/>
            <person name="Chang J."/>
            <person name="Cheshatsang Y."/>
            <person name="Citroen M."/>
            <person name="Collymore A."/>
            <person name="Considine T."/>
            <person name="Cook A."/>
            <person name="Cooke P."/>
            <person name="Corum B."/>
            <person name="Cuomo C."/>
            <person name="David R."/>
            <person name="Dawoe T."/>
            <person name="Degray S."/>
            <person name="Dodge S."/>
            <person name="Dooley K."/>
            <person name="Dorje P."/>
            <person name="Dorjee K."/>
            <person name="Dorris L."/>
            <person name="Duffey N."/>
            <person name="Dupes A."/>
            <person name="Elkins T."/>
            <person name="Engels R."/>
            <person name="Erickson J."/>
            <person name="Farina A."/>
            <person name="Faro S."/>
            <person name="Ferreira P."/>
            <person name="Fischer H."/>
            <person name="Fitzgerald M."/>
            <person name="Foley K."/>
            <person name="Gage D."/>
            <person name="Galagan J."/>
            <person name="Gearin G."/>
            <person name="Gnerre S."/>
            <person name="Gnirke A."/>
            <person name="Goyette A."/>
            <person name="Graham J."/>
            <person name="Grandbois E."/>
            <person name="Gyaltsen K."/>
            <person name="Hafez N."/>
            <person name="Hagopian D."/>
            <person name="Hagos B."/>
            <person name="Hall J."/>
            <person name="Hatcher B."/>
            <person name="Heller A."/>
            <person name="Higgins H."/>
            <person name="Honan T."/>
            <person name="Horn A."/>
            <person name="Houde N."/>
            <person name="Hughes L."/>
            <person name="Hulme W."/>
            <person name="Husby E."/>
            <person name="Iliev I."/>
            <person name="Jaffe D."/>
            <person name="Jones C."/>
            <person name="Kamal M."/>
            <person name="Kamat A."/>
            <person name="Kamvysselis M."/>
            <person name="Karlsson E."/>
            <person name="Kells C."/>
            <person name="Kieu A."/>
            <person name="Kisner P."/>
            <person name="Kodira C."/>
            <person name="Kulbokas E."/>
            <person name="Labutti K."/>
            <person name="Lama D."/>
            <person name="Landers T."/>
            <person name="Leger J."/>
            <person name="Levine S."/>
            <person name="Lewis D."/>
            <person name="Lewis T."/>
            <person name="Lindblad-toh K."/>
            <person name="Liu X."/>
            <person name="Lokyitsang T."/>
            <person name="Lokyitsang Y."/>
            <person name="Lucien O."/>
            <person name="Lui A."/>
            <person name="Ma L.J."/>
            <person name="Mabbitt R."/>
            <person name="Macdonald J."/>
            <person name="Maclean C."/>
            <person name="Major J."/>
            <person name="Manning J."/>
            <person name="Marabella R."/>
            <person name="Maru K."/>
            <person name="Matthews C."/>
            <person name="Mauceli E."/>
            <person name="Mccarthy M."/>
            <person name="Mcdonough S."/>
            <person name="Mcghee T."/>
            <person name="Meldrim J."/>
            <person name="Meneus L."/>
            <person name="Mesirov J."/>
            <person name="Mihalev A."/>
            <person name="Mihova T."/>
            <person name="Mikkelsen T."/>
            <person name="Mlenga V."/>
            <person name="Moru K."/>
            <person name="Mozes J."/>
            <person name="Mulrain L."/>
            <person name="Munson G."/>
            <person name="Naylor J."/>
            <person name="Newes C."/>
            <person name="Nguyen C."/>
            <person name="Nguyen N."/>
            <person name="Nguyen T."/>
            <person name="Nicol R."/>
            <person name="Nielsen C."/>
            <person name="Nizzari M."/>
            <person name="Norbu C."/>
            <person name="Norbu N."/>
            <person name="O'donnell P."/>
            <person name="Okoawo O."/>
            <person name="O'leary S."/>
            <person name="Omotosho B."/>
            <person name="O'neill K."/>
            <person name="Osman S."/>
            <person name="Parker S."/>
            <person name="Perrin D."/>
            <person name="Phunkhang P."/>
            <person name="Piqani B."/>
            <person name="Purcell S."/>
            <person name="Rachupka T."/>
            <person name="Ramasamy U."/>
            <person name="Rameau R."/>
            <person name="Ray V."/>
            <person name="Raymond C."/>
            <person name="Retta R."/>
            <person name="Richardson S."/>
            <person name="Rise C."/>
            <person name="Rodriguez J."/>
            <person name="Rogers J."/>
            <person name="Rogov P."/>
            <person name="Rutman M."/>
            <person name="Schupbach R."/>
            <person name="Seaman C."/>
            <person name="Settipalli S."/>
            <person name="Sharpe T."/>
            <person name="Sheridan J."/>
            <person name="Sherpa N."/>
            <person name="Shi J."/>
            <person name="Smirnov S."/>
            <person name="Smith C."/>
            <person name="Sougnez C."/>
            <person name="Spencer B."/>
            <person name="Stalker J."/>
            <person name="Stange-thomann N."/>
            <person name="Stavropoulos S."/>
            <person name="Stetson K."/>
            <person name="Stone C."/>
            <person name="Stone S."/>
            <person name="Stubbs M."/>
            <person name="Talamas J."/>
            <person name="Tchuinga P."/>
            <person name="Tenzing P."/>
            <person name="Tesfaye S."/>
            <person name="Theodore J."/>
            <person name="Thoulutsang Y."/>
            <person name="Topham K."/>
            <person name="Towey S."/>
            <person name="Tsamla T."/>
            <person name="Tsomo N."/>
            <person name="Vallee D."/>
            <person name="Vassiliev H."/>
            <person name="Venkataraman V."/>
            <person name="Vinson J."/>
            <person name="Vo A."/>
            <person name="Wade C."/>
            <person name="Wang S."/>
            <person name="Wangchuk T."/>
            <person name="Wangdi T."/>
            <person name="Whittaker C."/>
            <person name="Wilkinson J."/>
            <person name="Wu Y."/>
            <person name="Wyman D."/>
            <person name="Yadav S."/>
            <person name="Yang S."/>
            <person name="Yang X."/>
            <person name="Yeager S."/>
            <person name="Yee E."/>
            <person name="Young G."/>
            <person name="Zainoun J."/>
            <person name="Zembeck L."/>
            <person name="Zimmer A."/>
            <person name="Zody M."/>
            <person name="Lander E."/>
        </authorList>
    </citation>
    <scope>NUCLEOTIDE SEQUENCE [LARGE SCALE GENOMIC DNA]</scope>
</reference>
<organism evidence="1 2">
    <name type="scientific">Ciona savignyi</name>
    <name type="common">Pacific transparent sea squirt</name>
    <dbReference type="NCBI Taxonomy" id="51511"/>
    <lineage>
        <taxon>Eukaryota</taxon>
        <taxon>Metazoa</taxon>
        <taxon>Chordata</taxon>
        <taxon>Tunicata</taxon>
        <taxon>Ascidiacea</taxon>
        <taxon>Phlebobranchia</taxon>
        <taxon>Cionidae</taxon>
        <taxon>Ciona</taxon>
    </lineage>
</organism>
<dbReference type="PANTHER" id="PTHR10138:SF0">
    <property type="entry name" value="TRYPTOPHAN 2,3-DIOXYGENASE"/>
    <property type="match status" value="1"/>
</dbReference>
<name>H2ZNA3_CIOSA</name>
<dbReference type="PANTHER" id="PTHR10138">
    <property type="entry name" value="TRYPTOPHAN 2,3-DIOXYGENASE"/>
    <property type="match status" value="1"/>
</dbReference>
<dbReference type="GO" id="GO:0019442">
    <property type="term" value="P:L-tryptophan catabolic process to acetyl-CoA"/>
    <property type="evidence" value="ECO:0007669"/>
    <property type="project" value="TreeGrafter"/>
</dbReference>
<dbReference type="GeneTree" id="ENSGT00390000008593"/>
<dbReference type="Pfam" id="PF03301">
    <property type="entry name" value="Trp_dioxygenase"/>
    <property type="match status" value="1"/>
</dbReference>
<evidence type="ECO:0000313" key="2">
    <source>
        <dbReference type="Proteomes" id="UP000007875"/>
    </source>
</evidence>
<dbReference type="STRING" id="51511.ENSCSAVP00000019069"/>
<sequence length="369" mass="42564">MACPLSTKRNAQESDEEGIQTKVTYPGQLQLSKLLTSQKLLTSLPGNKPVHDEHLFIVTHQAFELWFKQIIVEIDSIRELLDKEDVEISNILTVNERLQRIGRIFHVLIGQFDVIATMTPQEFLKMRHVLGNSSGYQSCQFRLIENKLGVREDLRIKYGNQSYEDAFEGEERELVIRSQTEASLFTLIERWLTKLADANKFGFFEKLKTAVEHMITNDEVKASKIDNQVLRKTSLESSAKSRTSFDSILDRAKHDELVQKGNRRFSHKAIEGALMIFHYCKEPQFHIPHALLITLIEIDQKMAQWRHHHATMVQRMIGNLEGTGGSSGYMYLRALCSDRYKVFLDLVNMSSYFIPEQYLPNPSTLESKI</sequence>
<reference evidence="1" key="3">
    <citation type="submission" date="2025-09" db="UniProtKB">
        <authorList>
            <consortium name="Ensembl"/>
        </authorList>
    </citation>
    <scope>IDENTIFICATION</scope>
</reference>
<dbReference type="InParanoid" id="H2ZNA3"/>
<proteinExistence type="predicted"/>
<dbReference type="AlphaFoldDB" id="H2ZNA3"/>
<keyword evidence="2" id="KW-1185">Reference proteome</keyword>
<dbReference type="eggNOG" id="KOG3906">
    <property type="taxonomic scope" value="Eukaryota"/>
</dbReference>
<reference evidence="1" key="2">
    <citation type="submission" date="2025-08" db="UniProtKB">
        <authorList>
            <consortium name="Ensembl"/>
        </authorList>
    </citation>
    <scope>IDENTIFICATION</scope>
</reference>